<dbReference type="InterPro" id="IPR043266">
    <property type="entry name" value="RHO_NdoB-like_C"/>
</dbReference>
<keyword evidence="6" id="KW-0560">Oxidoreductase</keyword>
<comment type="similarity">
    <text evidence="1">Belongs to the bacterial ring-hydroxylating dioxygenase alpha subunit family.</text>
</comment>
<dbReference type="Pfam" id="PF00355">
    <property type="entry name" value="Rieske"/>
    <property type="match status" value="1"/>
</dbReference>
<evidence type="ECO:0000256" key="6">
    <source>
        <dbReference type="ARBA" id="ARBA00023002"/>
    </source>
</evidence>
<dbReference type="InterPro" id="IPR001663">
    <property type="entry name" value="Rng_hydr_dOase-A"/>
</dbReference>
<evidence type="ECO:0000256" key="7">
    <source>
        <dbReference type="ARBA" id="ARBA00023004"/>
    </source>
</evidence>
<keyword evidence="5 10" id="KW-0223">Dioxygenase</keyword>
<proteinExistence type="inferred from homology"/>
<keyword evidence="2" id="KW-0001">2Fe-2S</keyword>
<dbReference type="SUPFAM" id="SSF50022">
    <property type="entry name" value="ISP domain"/>
    <property type="match status" value="1"/>
</dbReference>
<dbReference type="GO" id="GO:0051213">
    <property type="term" value="F:dioxygenase activity"/>
    <property type="evidence" value="ECO:0007669"/>
    <property type="project" value="UniProtKB-KW"/>
</dbReference>
<dbReference type="Proteomes" id="UP000061660">
    <property type="component" value="Chromosome"/>
</dbReference>
<dbReference type="PRINTS" id="PR00090">
    <property type="entry name" value="RNGDIOXGNASE"/>
</dbReference>
<dbReference type="PROSITE" id="PS51296">
    <property type="entry name" value="RIESKE"/>
    <property type="match status" value="1"/>
</dbReference>
<dbReference type="Gene3D" id="3.90.380.10">
    <property type="entry name" value="Naphthalene 1,2-dioxygenase Alpha Subunit, Chain A, domain 1"/>
    <property type="match status" value="1"/>
</dbReference>
<dbReference type="InterPro" id="IPR015881">
    <property type="entry name" value="ARHD_Rieske_2Fe_2S"/>
</dbReference>
<evidence type="ECO:0000256" key="9">
    <source>
        <dbReference type="ARBA" id="ARBA00023027"/>
    </source>
</evidence>
<dbReference type="AlphaFoldDB" id="A0A0U2VVR9"/>
<dbReference type="GO" id="GO:0016705">
    <property type="term" value="F:oxidoreductase activity, acting on paired donors, with incorporation or reduction of molecular oxygen"/>
    <property type="evidence" value="ECO:0007669"/>
    <property type="project" value="UniProtKB-ARBA"/>
</dbReference>
<dbReference type="InterPro" id="IPR015879">
    <property type="entry name" value="Ring_hydroxy_dOase_asu_C_dom"/>
</dbReference>
<dbReference type="PATRIC" id="fig|162209.4.peg.3432"/>
<dbReference type="GO" id="GO:0005506">
    <property type="term" value="F:iron ion binding"/>
    <property type="evidence" value="ECO:0007669"/>
    <property type="project" value="InterPro"/>
</dbReference>
<reference evidence="10 11" key="2">
    <citation type="journal article" date="2016" name="Genome Announc.">
        <title>Complete Genome Sequences of Two Interactive Moderate Thermophiles, Paenibacillus napthalenovorans 32O-Y and Paenibacillus sp. 32O-W.</title>
        <authorList>
            <person name="Butler R.R.III."/>
            <person name="Wang J."/>
            <person name="Stark B.C."/>
            <person name="Pombert J.F."/>
        </authorList>
    </citation>
    <scope>NUCLEOTIDE SEQUENCE [LARGE SCALE GENOMIC DNA]</scope>
    <source>
        <strain evidence="10 11">32O-Y</strain>
    </source>
</reference>
<dbReference type="Gene3D" id="2.102.10.10">
    <property type="entry name" value="Rieske [2Fe-2S] iron-sulphur domain"/>
    <property type="match status" value="1"/>
</dbReference>
<name>A0A0U2VVR9_9BACL</name>
<keyword evidence="4" id="KW-0058">Aromatic hydrocarbons catabolism</keyword>
<dbReference type="GO" id="GO:0051537">
    <property type="term" value="F:2 iron, 2 sulfur cluster binding"/>
    <property type="evidence" value="ECO:0007669"/>
    <property type="project" value="UniProtKB-KW"/>
</dbReference>
<dbReference type="SUPFAM" id="SSF55961">
    <property type="entry name" value="Bet v1-like"/>
    <property type="match status" value="1"/>
</dbReference>
<dbReference type="PANTHER" id="PTHR43756:SF1">
    <property type="entry name" value="3-PHENYLPROPIONATE_CINNAMIC ACID DIOXYGENASE SUBUNIT ALPHA"/>
    <property type="match status" value="1"/>
</dbReference>
<dbReference type="Pfam" id="PF00848">
    <property type="entry name" value="Ring_hydroxyl_A"/>
    <property type="match status" value="1"/>
</dbReference>
<evidence type="ECO:0000313" key="10">
    <source>
        <dbReference type="EMBL" id="ALS23575.1"/>
    </source>
</evidence>
<evidence type="ECO:0000313" key="11">
    <source>
        <dbReference type="Proteomes" id="UP000061660"/>
    </source>
</evidence>
<dbReference type="InterPro" id="IPR036922">
    <property type="entry name" value="Rieske_2Fe-2S_sf"/>
</dbReference>
<protein>
    <submittedName>
        <fullName evidence="10">Subunit alpha of 3-phenylpropionate/cinnamic acid dioxygenase</fullName>
    </submittedName>
</protein>
<evidence type="ECO:0000256" key="8">
    <source>
        <dbReference type="ARBA" id="ARBA00023014"/>
    </source>
</evidence>
<keyword evidence="7" id="KW-0408">Iron</keyword>
<dbReference type="PROSITE" id="PS00570">
    <property type="entry name" value="RING_HYDROXYL_ALPHA"/>
    <property type="match status" value="1"/>
</dbReference>
<dbReference type="OrthoDB" id="9800776at2"/>
<gene>
    <name evidence="10" type="ORF">IJ22_32060</name>
</gene>
<dbReference type="KEGG" id="pnp:IJ22_32060"/>
<reference evidence="11" key="1">
    <citation type="submission" date="2015-12" db="EMBL/GenBank/DDBJ databases">
        <title>Complete genome sequences of two moderately thermophilic Paenibacillus species.</title>
        <authorList>
            <person name="Butler R.III."/>
            <person name="Wang J."/>
            <person name="Stark B.C."/>
            <person name="Pombert J.-F."/>
        </authorList>
    </citation>
    <scope>NUCLEOTIDE SEQUENCE [LARGE SCALE GENOMIC DNA]</scope>
    <source>
        <strain evidence="11">32O-Y</strain>
    </source>
</reference>
<dbReference type="EMBL" id="CP013652">
    <property type="protein sequence ID" value="ALS23575.1"/>
    <property type="molecule type" value="Genomic_DNA"/>
</dbReference>
<dbReference type="STRING" id="162209.IJ22_32060"/>
<evidence type="ECO:0000256" key="5">
    <source>
        <dbReference type="ARBA" id="ARBA00022964"/>
    </source>
</evidence>
<dbReference type="RefSeq" id="WP_062409482.1">
    <property type="nucleotide sequence ID" value="NZ_BJCS01000017.1"/>
</dbReference>
<evidence type="ECO:0000256" key="2">
    <source>
        <dbReference type="ARBA" id="ARBA00022714"/>
    </source>
</evidence>
<keyword evidence="3" id="KW-0479">Metal-binding</keyword>
<dbReference type="PANTHER" id="PTHR43756">
    <property type="entry name" value="CHOLINE MONOOXYGENASE, CHLOROPLASTIC"/>
    <property type="match status" value="1"/>
</dbReference>
<sequence>MARIHNLRNGIDREMLNEIKEKFEEGLFPQWILTDPDIYALEVDRIFGYTWQYLGHESELKEPGDYVTRWLLDDPVLLIKNKQGEINAFLNSCTHRGTHLCTADSGNKKAFTCPFHGWTFNTEGELIGVVAGDKVYGQKLNKKEWSLRKIPRVETYKGMIFGNMDKNAMSLDEYLGELKWYLDIILGRSDGGMEVKGGPQRWVVNTNWKLTAENFGGDPYHVATTHRSTVELGISPKDPLYSSYGHQVKLNHGHCVNVSTVVPGLNMPPYQGLPKEMWPMFERNLSKEQLEVYKKTTVIVGSCFPNLSFHCPVHGSEGHLHNYLTLRIWRPMGPDKIEIWSWFLIDKAAPEAYKMDSYKGYVASFGPSGTLEADDTEIWTRVVQASKGRMARDKDLSYNNLLNYMMGMDEVLPDESWPGPGVAYPTCYVDAALRGMHDYWLELMTSDLKDDSKWND</sequence>
<dbReference type="GO" id="GO:0004497">
    <property type="term" value="F:monooxygenase activity"/>
    <property type="evidence" value="ECO:0007669"/>
    <property type="project" value="UniProtKB-ARBA"/>
</dbReference>
<dbReference type="InterPro" id="IPR017941">
    <property type="entry name" value="Rieske_2Fe-2S"/>
</dbReference>
<evidence type="ECO:0000256" key="3">
    <source>
        <dbReference type="ARBA" id="ARBA00022723"/>
    </source>
</evidence>
<evidence type="ECO:0000256" key="1">
    <source>
        <dbReference type="ARBA" id="ARBA00008751"/>
    </source>
</evidence>
<dbReference type="CDD" id="cd08881">
    <property type="entry name" value="RHO_alpha_C_NDO-like"/>
    <property type="match status" value="1"/>
</dbReference>
<keyword evidence="11" id="KW-1185">Reference proteome</keyword>
<keyword evidence="8" id="KW-0411">Iron-sulfur</keyword>
<accession>A0A0U2VVR9</accession>
<organism evidence="10 11">
    <name type="scientific">Paenibacillus naphthalenovorans</name>
    <dbReference type="NCBI Taxonomy" id="162209"/>
    <lineage>
        <taxon>Bacteria</taxon>
        <taxon>Bacillati</taxon>
        <taxon>Bacillota</taxon>
        <taxon>Bacilli</taxon>
        <taxon>Bacillales</taxon>
        <taxon>Paenibacillaceae</taxon>
        <taxon>Paenibacillus</taxon>
    </lineage>
</organism>
<keyword evidence="9" id="KW-0520">NAD</keyword>
<evidence type="ECO:0000256" key="4">
    <source>
        <dbReference type="ARBA" id="ARBA00022797"/>
    </source>
</evidence>